<dbReference type="OrthoDB" id="342030at2759"/>
<feature type="chain" id="PRO_5002842517" evidence="1">
    <location>
        <begin position="22"/>
        <end position="309"/>
    </location>
</feature>
<evidence type="ECO:0000313" key="3">
    <source>
        <dbReference type="Proteomes" id="UP000001460"/>
    </source>
</evidence>
<keyword evidence="3" id="KW-1185">Reference proteome</keyword>
<organism evidence="2 3">
    <name type="scientific">Cryptosporidium muris (strain RN66)</name>
    <dbReference type="NCBI Taxonomy" id="441375"/>
    <lineage>
        <taxon>Eukaryota</taxon>
        <taxon>Sar</taxon>
        <taxon>Alveolata</taxon>
        <taxon>Apicomplexa</taxon>
        <taxon>Conoidasida</taxon>
        <taxon>Coccidia</taxon>
        <taxon>Eucoccidiorida</taxon>
        <taxon>Eimeriorina</taxon>
        <taxon>Cryptosporidiidae</taxon>
        <taxon>Cryptosporidium</taxon>
    </lineage>
</organism>
<evidence type="ECO:0000313" key="2">
    <source>
        <dbReference type="EMBL" id="EEA08495.1"/>
    </source>
</evidence>
<reference evidence="2" key="1">
    <citation type="submission" date="2008-06" db="EMBL/GenBank/DDBJ databases">
        <authorList>
            <person name="Lorenzi H."/>
            <person name="Inman J."/>
            <person name="Miller J."/>
            <person name="Schobel S."/>
            <person name="Amedeo P."/>
            <person name="Caler E.V."/>
            <person name="da Silva J."/>
        </authorList>
    </citation>
    <scope>NUCLEOTIDE SEQUENCE [LARGE SCALE GENOMIC DNA]</scope>
    <source>
        <strain evidence="2">RN66</strain>
    </source>
</reference>
<proteinExistence type="predicted"/>
<accession>B6AJV4</accession>
<dbReference type="OMA" id="IAMAQNN"/>
<feature type="signal peptide" evidence="1">
    <location>
        <begin position="1"/>
        <end position="21"/>
    </location>
</feature>
<gene>
    <name evidence="2" type="ORF">CMU_003250</name>
</gene>
<dbReference type="Proteomes" id="UP000001460">
    <property type="component" value="Unassembled WGS sequence"/>
</dbReference>
<protein>
    <submittedName>
        <fullName evidence="2">Uncharacterized protein</fullName>
    </submittedName>
</protein>
<dbReference type="AlphaFoldDB" id="B6AJV4"/>
<dbReference type="RefSeq" id="XP_002142844.1">
    <property type="nucleotide sequence ID" value="XM_002142808.1"/>
</dbReference>
<sequence>MVNNLTYFIFFYYILLESVLSTISINSEDDIGIDLNKKSNEVEEILYNIDSEPSINEYVDEDSFLKFKTDSIRHFNIEDIPIGKDQRDSKFQRIIQSGIKFAEYSRILSKKEHQNTVILIGDKKKRIEFSNNERDIASSAILASIIMLRSLLYKELSSNIRWIYAIYFPLLLKAYEDASNRTSIGSGILSRGFSKRYLKSLGRLNRALTFLTKNVNKIVPSGEYSYKTKPLEFWDIIESLIVTPAHGLLNTDVISDDSFNPSRQYLDEIISLFRSKKYKIAMAQNNAKTAFYYFLNKDMILHQIGDYRN</sequence>
<dbReference type="EMBL" id="DS989740">
    <property type="protein sequence ID" value="EEA08495.1"/>
    <property type="molecule type" value="Genomic_DNA"/>
</dbReference>
<keyword evidence="1" id="KW-0732">Signal</keyword>
<dbReference type="VEuPathDB" id="CryptoDB:CMU_003250"/>
<dbReference type="GeneID" id="6997950"/>
<name>B6AJV4_CRYMR</name>
<evidence type="ECO:0000256" key="1">
    <source>
        <dbReference type="SAM" id="SignalP"/>
    </source>
</evidence>